<dbReference type="SUPFAM" id="SSF47413">
    <property type="entry name" value="lambda repressor-like DNA-binding domains"/>
    <property type="match status" value="1"/>
</dbReference>
<reference evidence="2 3" key="1">
    <citation type="submission" date="2020-09" db="EMBL/GenBank/DDBJ databases">
        <title>Diversity and distribution of actinomycetes associated with coral in the coast of Hainan.</title>
        <authorList>
            <person name="Li F."/>
        </authorList>
    </citation>
    <scope>NUCLEOTIDE SEQUENCE [LARGE SCALE GENOMIC DNA]</scope>
    <source>
        <strain evidence="2 3">HNM0947</strain>
    </source>
</reference>
<dbReference type="EMBL" id="JADBGI010000009">
    <property type="protein sequence ID" value="MBE2999537.1"/>
    <property type="molecule type" value="Genomic_DNA"/>
</dbReference>
<dbReference type="InterPro" id="IPR010982">
    <property type="entry name" value="Lambda_DNA-bd_dom_sf"/>
</dbReference>
<protein>
    <submittedName>
        <fullName evidence="2">Helix-turn-helix transcriptional regulator</fullName>
    </submittedName>
</protein>
<evidence type="ECO:0000313" key="3">
    <source>
        <dbReference type="Proteomes" id="UP000806528"/>
    </source>
</evidence>
<accession>A0ABR9P6T7</accession>
<keyword evidence="3" id="KW-1185">Reference proteome</keyword>
<dbReference type="InterPro" id="IPR043917">
    <property type="entry name" value="DUF5753"/>
</dbReference>
<organism evidence="2 3">
    <name type="scientific">Nocardiopsis coralli</name>
    <dbReference type="NCBI Taxonomy" id="2772213"/>
    <lineage>
        <taxon>Bacteria</taxon>
        <taxon>Bacillati</taxon>
        <taxon>Actinomycetota</taxon>
        <taxon>Actinomycetes</taxon>
        <taxon>Streptosporangiales</taxon>
        <taxon>Nocardiopsidaceae</taxon>
        <taxon>Nocardiopsis</taxon>
    </lineage>
</organism>
<dbReference type="RefSeq" id="WP_193122155.1">
    <property type="nucleotide sequence ID" value="NZ_JADBGI010000009.1"/>
</dbReference>
<feature type="domain" description="HTH cro/C1-type" evidence="1">
    <location>
        <begin position="10"/>
        <end position="58"/>
    </location>
</feature>
<dbReference type="SMART" id="SM00530">
    <property type="entry name" value="HTH_XRE"/>
    <property type="match status" value="1"/>
</dbReference>
<sequence length="257" mass="28723">MQEQEFGQFLAKERKRSGRTLRKLASLAGYSASTLSRWENSHSMPARTDVQKLDDSLNLNGRLTRRWEALTSPPELPPWMLDAGRLEEAASQVTYISPSLVPGLLQSPSYSTLIFQEGQPSWTQEEISRVAGLRCKRYELLRERNSPQITAVFPAVGVSMVPPRVRNEQSAHLLHLMGEGVRVHLIAPPRLLMGVTSPLLLARLRDGHRAASSDHQNGNVVFGASCGLERLFHIERLALADALPLEESQRLLKEMTT</sequence>
<dbReference type="InterPro" id="IPR001387">
    <property type="entry name" value="Cro/C1-type_HTH"/>
</dbReference>
<dbReference type="PROSITE" id="PS50943">
    <property type="entry name" value="HTH_CROC1"/>
    <property type="match status" value="1"/>
</dbReference>
<proteinExistence type="predicted"/>
<comment type="caution">
    <text evidence="2">The sequence shown here is derived from an EMBL/GenBank/DDBJ whole genome shotgun (WGS) entry which is preliminary data.</text>
</comment>
<gene>
    <name evidence="2" type="ORF">IDM40_12590</name>
</gene>
<name>A0ABR9P6T7_9ACTN</name>
<dbReference type="CDD" id="cd00093">
    <property type="entry name" value="HTH_XRE"/>
    <property type="match status" value="1"/>
</dbReference>
<dbReference type="Gene3D" id="1.10.260.40">
    <property type="entry name" value="lambda repressor-like DNA-binding domains"/>
    <property type="match status" value="1"/>
</dbReference>
<evidence type="ECO:0000259" key="1">
    <source>
        <dbReference type="PROSITE" id="PS50943"/>
    </source>
</evidence>
<evidence type="ECO:0000313" key="2">
    <source>
        <dbReference type="EMBL" id="MBE2999537.1"/>
    </source>
</evidence>
<dbReference type="Pfam" id="PF13560">
    <property type="entry name" value="HTH_31"/>
    <property type="match status" value="1"/>
</dbReference>
<dbReference type="Pfam" id="PF19054">
    <property type="entry name" value="DUF5753"/>
    <property type="match status" value="1"/>
</dbReference>
<dbReference type="Proteomes" id="UP000806528">
    <property type="component" value="Unassembled WGS sequence"/>
</dbReference>